<proteinExistence type="predicted"/>
<dbReference type="EMBL" id="CP025096">
    <property type="protein sequence ID" value="AUD00952.1"/>
    <property type="molecule type" value="Genomic_DNA"/>
</dbReference>
<dbReference type="Pfam" id="PF05133">
    <property type="entry name" value="SPP1_portal"/>
    <property type="match status" value="1"/>
</dbReference>
<gene>
    <name evidence="1" type="ORF">CWM47_03445</name>
</gene>
<sequence>MNVTDLKKLLTPQADQQADIAAIVQTLKARQEPLDIAEFVKQYNPANHKALDKTIRKDKLIKRPTGKVSEDGKEETQTSYVAVNRQVFPLQKLIVERAVSFLFGNPVKLNAEAKSDKQKKVVAAINRILYDNKINSFNRRIAREMFRSTQVAECWFSVEGDEAHSDYGFETKFKIRCVAFNRWDGNEFYPLYDETGDLIAFSRAFKRHDDEGRTINYFETYTAAEFILWSQNNGTWEQADRIANVIKKIPVVYGHQEQVEWQDVQWSIERLEYLLSNFADTNDYHAAPKIFIEGKIDGFAAKGEPGQIIQGTKDSKAYYLSWNHATDAVKLEIETLLRFIFSFTQTPDISFDSVKGLREISGEALKMLFLDAHLKVQNKREVFDEYLQRRVNILKSFVAFMAVDLKKESSTLQIEPEIQPFIINDEKATIDNLMAATAGKPIISQKSAIAQSGLVVDVDAEYKQIQEEEKIARSFDILNPSTI</sequence>
<dbReference type="OrthoDB" id="1452435at2"/>
<dbReference type="KEGG" id="spir:CWM47_03445"/>
<dbReference type="Proteomes" id="UP000232883">
    <property type="component" value="Chromosome"/>
</dbReference>
<dbReference type="AlphaFoldDB" id="A0A2K8YTI8"/>
<accession>A0A2K8YTI8</accession>
<name>A0A2K8YTI8_9BACT</name>
<reference evidence="1 2" key="1">
    <citation type="submission" date="2017-11" db="EMBL/GenBank/DDBJ databases">
        <title>Taxonomic description and genome sequences of Spirosoma HA7 sp. nov., isolated from pollen microhabitat of Corylus avellana.</title>
        <authorList>
            <person name="Ambika Manirajan B."/>
            <person name="Suarez C."/>
            <person name="Ratering S."/>
            <person name="Geissler-Plaum R."/>
            <person name="Cardinale M."/>
            <person name="Sylvia S."/>
        </authorList>
    </citation>
    <scope>NUCLEOTIDE SEQUENCE [LARGE SCALE GENOMIC DNA]</scope>
    <source>
        <strain evidence="1 2">HA7</strain>
    </source>
</reference>
<keyword evidence="2" id="KW-1185">Reference proteome</keyword>
<evidence type="ECO:0000313" key="1">
    <source>
        <dbReference type="EMBL" id="AUD00952.1"/>
    </source>
</evidence>
<dbReference type="InterPro" id="IPR021145">
    <property type="entry name" value="Portal_protein_SPP1_Gp6-like"/>
</dbReference>
<protein>
    <submittedName>
        <fullName evidence="1">Phage portal protein</fullName>
    </submittedName>
</protein>
<dbReference type="RefSeq" id="WP_100986375.1">
    <property type="nucleotide sequence ID" value="NZ_CP025096.1"/>
</dbReference>
<evidence type="ECO:0000313" key="2">
    <source>
        <dbReference type="Proteomes" id="UP000232883"/>
    </source>
</evidence>
<organism evidence="1 2">
    <name type="scientific">Spirosoma pollinicola</name>
    <dbReference type="NCBI Taxonomy" id="2057025"/>
    <lineage>
        <taxon>Bacteria</taxon>
        <taxon>Pseudomonadati</taxon>
        <taxon>Bacteroidota</taxon>
        <taxon>Cytophagia</taxon>
        <taxon>Cytophagales</taxon>
        <taxon>Cytophagaceae</taxon>
        <taxon>Spirosoma</taxon>
    </lineage>
</organism>